<evidence type="ECO:0000313" key="2">
    <source>
        <dbReference type="EMBL" id="KKM69244.1"/>
    </source>
</evidence>
<gene>
    <name evidence="2" type="ORF">LCGC14_1452730</name>
</gene>
<dbReference type="CDD" id="cd00085">
    <property type="entry name" value="HNHc"/>
    <property type="match status" value="1"/>
</dbReference>
<dbReference type="GO" id="GO:0008270">
    <property type="term" value="F:zinc ion binding"/>
    <property type="evidence" value="ECO:0007669"/>
    <property type="project" value="InterPro"/>
</dbReference>
<dbReference type="GO" id="GO:0004519">
    <property type="term" value="F:endonuclease activity"/>
    <property type="evidence" value="ECO:0007669"/>
    <property type="project" value="InterPro"/>
</dbReference>
<comment type="caution">
    <text evidence="2">The sequence shown here is derived from an EMBL/GenBank/DDBJ whole genome shotgun (WGS) entry which is preliminary data.</text>
</comment>
<dbReference type="InterPro" id="IPR002711">
    <property type="entry name" value="HNH"/>
</dbReference>
<dbReference type="Gene3D" id="1.10.30.50">
    <property type="match status" value="1"/>
</dbReference>
<dbReference type="GO" id="GO:0003676">
    <property type="term" value="F:nucleic acid binding"/>
    <property type="evidence" value="ECO:0007669"/>
    <property type="project" value="InterPro"/>
</dbReference>
<feature type="domain" description="HNH" evidence="1">
    <location>
        <begin position="11"/>
        <end position="56"/>
    </location>
</feature>
<organism evidence="2">
    <name type="scientific">marine sediment metagenome</name>
    <dbReference type="NCBI Taxonomy" id="412755"/>
    <lineage>
        <taxon>unclassified sequences</taxon>
        <taxon>metagenomes</taxon>
        <taxon>ecological metagenomes</taxon>
    </lineage>
</organism>
<dbReference type="Pfam" id="PF01844">
    <property type="entry name" value="HNH"/>
    <property type="match status" value="1"/>
</dbReference>
<name>A0A0F9JHB5_9ZZZZ</name>
<sequence length="72" mass="8432">MNVFKRDGFACQICYKIGVYLEAHHIIRVSENIDLIMVLKNGITVCYECHNQIHSKEFKQYNWEALRASNSP</sequence>
<proteinExistence type="predicted"/>
<evidence type="ECO:0000259" key="1">
    <source>
        <dbReference type="Pfam" id="PF01844"/>
    </source>
</evidence>
<dbReference type="InterPro" id="IPR003615">
    <property type="entry name" value="HNH_nuc"/>
</dbReference>
<dbReference type="EMBL" id="LAZR01010021">
    <property type="protein sequence ID" value="KKM69244.1"/>
    <property type="molecule type" value="Genomic_DNA"/>
</dbReference>
<protein>
    <recommendedName>
        <fullName evidence="1">HNH domain-containing protein</fullName>
    </recommendedName>
</protein>
<dbReference type="AlphaFoldDB" id="A0A0F9JHB5"/>
<accession>A0A0F9JHB5</accession>
<reference evidence="2" key="1">
    <citation type="journal article" date="2015" name="Nature">
        <title>Complex archaea that bridge the gap between prokaryotes and eukaryotes.</title>
        <authorList>
            <person name="Spang A."/>
            <person name="Saw J.H."/>
            <person name="Jorgensen S.L."/>
            <person name="Zaremba-Niedzwiedzka K."/>
            <person name="Martijn J."/>
            <person name="Lind A.E."/>
            <person name="van Eijk R."/>
            <person name="Schleper C."/>
            <person name="Guy L."/>
            <person name="Ettema T.J."/>
        </authorList>
    </citation>
    <scope>NUCLEOTIDE SEQUENCE</scope>
</reference>